<evidence type="ECO:0000313" key="2">
    <source>
        <dbReference type="Proteomes" id="UP001341840"/>
    </source>
</evidence>
<proteinExistence type="predicted"/>
<evidence type="ECO:0000313" key="1">
    <source>
        <dbReference type="EMBL" id="MED6186353.1"/>
    </source>
</evidence>
<keyword evidence="2" id="KW-1185">Reference proteome</keyword>
<dbReference type="Proteomes" id="UP001341840">
    <property type="component" value="Unassembled WGS sequence"/>
</dbReference>
<dbReference type="EMBL" id="JASCZI010181904">
    <property type="protein sequence ID" value="MED6186353.1"/>
    <property type="molecule type" value="Genomic_DNA"/>
</dbReference>
<sequence length="175" mass="19554">MVEGTPLDNRDELPMYDGISSGYGWSILAWQFWNGRGTSEQHQQKFRKKIEEDQEIKHKIASQFSKEELEEDTKFEEKLDLHLECSDPKATKSVAEENAITGVEVNAIVKEEGDNTMKEGSIWFQIGNEDGDAMNEGGAIDSAGVLHDGATATQKDELRVTNRPMMESSSSVEVL</sequence>
<reference evidence="1 2" key="1">
    <citation type="journal article" date="2023" name="Plants (Basel)">
        <title>Bridging the Gap: Combining Genomics and Transcriptomics Approaches to Understand Stylosanthes scabra, an Orphan Legume from the Brazilian Caatinga.</title>
        <authorList>
            <person name="Ferreira-Neto J.R.C."/>
            <person name="da Silva M.D."/>
            <person name="Binneck E."/>
            <person name="de Melo N.F."/>
            <person name="da Silva R.H."/>
            <person name="de Melo A.L.T.M."/>
            <person name="Pandolfi V."/>
            <person name="Bustamante F.O."/>
            <person name="Brasileiro-Vidal A.C."/>
            <person name="Benko-Iseppon A.M."/>
        </authorList>
    </citation>
    <scope>NUCLEOTIDE SEQUENCE [LARGE SCALE GENOMIC DNA]</scope>
    <source>
        <tissue evidence="1">Leaves</tissue>
    </source>
</reference>
<accession>A0ABU6WQ58</accession>
<organism evidence="1 2">
    <name type="scientific">Stylosanthes scabra</name>
    <dbReference type="NCBI Taxonomy" id="79078"/>
    <lineage>
        <taxon>Eukaryota</taxon>
        <taxon>Viridiplantae</taxon>
        <taxon>Streptophyta</taxon>
        <taxon>Embryophyta</taxon>
        <taxon>Tracheophyta</taxon>
        <taxon>Spermatophyta</taxon>
        <taxon>Magnoliopsida</taxon>
        <taxon>eudicotyledons</taxon>
        <taxon>Gunneridae</taxon>
        <taxon>Pentapetalae</taxon>
        <taxon>rosids</taxon>
        <taxon>fabids</taxon>
        <taxon>Fabales</taxon>
        <taxon>Fabaceae</taxon>
        <taxon>Papilionoideae</taxon>
        <taxon>50 kb inversion clade</taxon>
        <taxon>dalbergioids sensu lato</taxon>
        <taxon>Dalbergieae</taxon>
        <taxon>Pterocarpus clade</taxon>
        <taxon>Stylosanthes</taxon>
    </lineage>
</organism>
<protein>
    <submittedName>
        <fullName evidence="1">Uncharacterized protein</fullName>
    </submittedName>
</protein>
<gene>
    <name evidence="1" type="ORF">PIB30_065819</name>
</gene>
<comment type="caution">
    <text evidence="1">The sequence shown here is derived from an EMBL/GenBank/DDBJ whole genome shotgun (WGS) entry which is preliminary data.</text>
</comment>
<name>A0ABU6WQ58_9FABA</name>